<keyword evidence="3" id="KW-1185">Reference proteome</keyword>
<feature type="chain" id="PRO_5035735277" evidence="1">
    <location>
        <begin position="26"/>
        <end position="354"/>
    </location>
</feature>
<dbReference type="KEGG" id="api:100572974"/>
<dbReference type="EnsemblMetazoa" id="XM_029489468.1">
    <property type="protein sequence ID" value="XP_029345328.1"/>
    <property type="gene ID" value="LOC100572974"/>
</dbReference>
<accession>A0A8R2JRG1</accession>
<reference evidence="2" key="2">
    <citation type="submission" date="2022-06" db="UniProtKB">
        <authorList>
            <consortium name="EnsemblMetazoa"/>
        </authorList>
    </citation>
    <scope>IDENTIFICATION</scope>
</reference>
<proteinExistence type="predicted"/>
<evidence type="ECO:0000313" key="3">
    <source>
        <dbReference type="Proteomes" id="UP000007819"/>
    </source>
</evidence>
<feature type="signal peptide" evidence="1">
    <location>
        <begin position="1"/>
        <end position="25"/>
    </location>
</feature>
<dbReference type="GeneID" id="100572974"/>
<dbReference type="AlphaFoldDB" id="A0A8R2JRG1"/>
<organism evidence="2 3">
    <name type="scientific">Acyrthosiphon pisum</name>
    <name type="common">Pea aphid</name>
    <dbReference type="NCBI Taxonomy" id="7029"/>
    <lineage>
        <taxon>Eukaryota</taxon>
        <taxon>Metazoa</taxon>
        <taxon>Ecdysozoa</taxon>
        <taxon>Arthropoda</taxon>
        <taxon>Hexapoda</taxon>
        <taxon>Insecta</taxon>
        <taxon>Pterygota</taxon>
        <taxon>Neoptera</taxon>
        <taxon>Paraneoptera</taxon>
        <taxon>Hemiptera</taxon>
        <taxon>Sternorrhyncha</taxon>
        <taxon>Aphidomorpha</taxon>
        <taxon>Aphidoidea</taxon>
        <taxon>Aphididae</taxon>
        <taxon>Macrosiphini</taxon>
        <taxon>Acyrthosiphon</taxon>
    </lineage>
</organism>
<evidence type="ECO:0000313" key="2">
    <source>
        <dbReference type="EnsemblMetazoa" id="XP_029345328.1"/>
    </source>
</evidence>
<sequence>MIYKGNKLLYVLFLILTNILNVSESTITLYRHNDDSYEHFDSTPIYSITGTLSFESSNDAYEDFDSTPGYRPTYNKDAYEDFDITTIYRITNISSFESSNGTFNGMNSVIEIHSRNNAIGMPIQDNDNDIHIISTNIKEIINLGTFQNNSRMSTSYNSNDWFRQTIDLDGFRGCSRNEYRKMDSGNRLNKCYNAYEYDSFRNRFSDIYTGYDSPVICDFFTFYWTPDNDDQTCLTMTYFTKYYKPKYDGFSITIDINDEYNNMLISSTVLDKYNGITTLKINNIDFKNNQEYRFSLKLTLSEGCTLAMVDQGLSFGLIRIGQSSNYGKNIQNRQNQKYLFRFKINDNGYRFLVT</sequence>
<dbReference type="Proteomes" id="UP000007819">
    <property type="component" value="Chromosome A2"/>
</dbReference>
<dbReference type="OrthoDB" id="10458016at2759"/>
<keyword evidence="1" id="KW-0732">Signal</keyword>
<name>A0A8R2JRG1_ACYPI</name>
<reference evidence="3" key="1">
    <citation type="submission" date="2010-06" db="EMBL/GenBank/DDBJ databases">
        <authorList>
            <person name="Jiang H."/>
            <person name="Abraham K."/>
            <person name="Ali S."/>
            <person name="Alsbrooks S.L."/>
            <person name="Anim B.N."/>
            <person name="Anosike U.S."/>
            <person name="Attaway T."/>
            <person name="Bandaranaike D.P."/>
            <person name="Battles P.K."/>
            <person name="Bell S.N."/>
            <person name="Bell A.V."/>
            <person name="Beltran B."/>
            <person name="Bickham C."/>
            <person name="Bustamante Y."/>
            <person name="Caleb T."/>
            <person name="Canada A."/>
            <person name="Cardenas V."/>
            <person name="Carter K."/>
            <person name="Chacko J."/>
            <person name="Chandrabose M.N."/>
            <person name="Chavez D."/>
            <person name="Chavez A."/>
            <person name="Chen L."/>
            <person name="Chu H.-S."/>
            <person name="Claassen K.J."/>
            <person name="Cockrell R."/>
            <person name="Collins M."/>
            <person name="Cooper J.A."/>
            <person name="Cree A."/>
            <person name="Curry S.M."/>
            <person name="Da Y."/>
            <person name="Dao M.D."/>
            <person name="Das B."/>
            <person name="Davila M.-L."/>
            <person name="Davy-Carroll L."/>
            <person name="Denson S."/>
            <person name="Dinh H."/>
            <person name="Ebong V.E."/>
            <person name="Edwards J.R."/>
            <person name="Egan A."/>
            <person name="El-Daye J."/>
            <person name="Escobedo L."/>
            <person name="Fernandez S."/>
            <person name="Fernando P.R."/>
            <person name="Flagg N."/>
            <person name="Forbes L.D."/>
            <person name="Fowler R.G."/>
            <person name="Fu Q."/>
            <person name="Gabisi R.A."/>
            <person name="Ganer J."/>
            <person name="Garbino Pronczuk A."/>
            <person name="Garcia R.M."/>
            <person name="Garner T."/>
            <person name="Garrett T.E."/>
            <person name="Gonzalez D.A."/>
            <person name="Hamid H."/>
            <person name="Hawkins E.S."/>
            <person name="Hirani K."/>
            <person name="Hogues M.E."/>
            <person name="Hollins B."/>
            <person name="Hsiao C.-H."/>
            <person name="Jabil R."/>
            <person name="James M.L."/>
            <person name="Jhangiani S.N."/>
            <person name="Johnson B."/>
            <person name="Johnson Q."/>
            <person name="Joshi V."/>
            <person name="Kalu J.B."/>
            <person name="Kam C."/>
            <person name="Kashfia A."/>
            <person name="Keebler J."/>
            <person name="Kisamo H."/>
            <person name="Kovar C.L."/>
            <person name="Lago L.A."/>
            <person name="Lai C.-Y."/>
            <person name="Laidlaw J."/>
            <person name="Lara F."/>
            <person name="Le T.-K."/>
            <person name="Lee S.L."/>
            <person name="Legall F.H."/>
            <person name="Lemon S.J."/>
            <person name="Lewis L.R."/>
            <person name="Li B."/>
            <person name="Liu Y."/>
            <person name="Liu Y.-S."/>
            <person name="Lopez J."/>
            <person name="Lozado R.J."/>
            <person name="Lu J."/>
            <person name="Madu R.C."/>
            <person name="Maheshwari M."/>
            <person name="Maheshwari R."/>
            <person name="Malloy K."/>
            <person name="Martinez E."/>
            <person name="Mathew T."/>
            <person name="Mercado I.C."/>
            <person name="Mercado C."/>
            <person name="Meyer B."/>
            <person name="Montgomery K."/>
            <person name="Morgan M.B."/>
            <person name="Munidasa M."/>
            <person name="Nazareth L.V."/>
            <person name="Nelson J."/>
            <person name="Ng B.M."/>
            <person name="Nguyen N.B."/>
            <person name="Nguyen P.Q."/>
            <person name="Nguyen T."/>
            <person name="Obregon M."/>
            <person name="Okwuonu G.O."/>
            <person name="Onwere C.G."/>
            <person name="Orozco G."/>
            <person name="Parra A."/>
            <person name="Patel S."/>
            <person name="Patil S."/>
            <person name="Perez A."/>
            <person name="Perez Y."/>
            <person name="Pham C."/>
            <person name="Primus E.L."/>
            <person name="Pu L.-L."/>
            <person name="Puazo M."/>
            <person name="Qin X."/>
            <person name="Quiroz J.B."/>
            <person name="Reese J."/>
            <person name="Richards S."/>
            <person name="Rives C.M."/>
            <person name="Robberts R."/>
            <person name="Ruiz S.J."/>
            <person name="Ruiz M.J."/>
            <person name="Santibanez J."/>
            <person name="Schneider B.W."/>
            <person name="Sisson I."/>
            <person name="Smith M."/>
            <person name="Sodergren E."/>
            <person name="Song X.-Z."/>
            <person name="Song B.B."/>
            <person name="Summersgill H."/>
            <person name="Thelus R."/>
            <person name="Thornton R.D."/>
            <person name="Trejos Z.Y."/>
            <person name="Usmani K."/>
            <person name="Vattathil S."/>
            <person name="Villasana D."/>
            <person name="Walker D.L."/>
            <person name="Wang S."/>
            <person name="Wang K."/>
            <person name="White C.S."/>
            <person name="Williams A.C."/>
            <person name="Williamson J."/>
            <person name="Wilson K."/>
            <person name="Woghiren I.O."/>
            <person name="Woodworth J.R."/>
            <person name="Worley K.C."/>
            <person name="Wright R.A."/>
            <person name="Wu W."/>
            <person name="Young L."/>
            <person name="Zhang L."/>
            <person name="Zhang J."/>
            <person name="Zhu Y."/>
            <person name="Muzny D.M."/>
            <person name="Weinstock G."/>
            <person name="Gibbs R.A."/>
        </authorList>
    </citation>
    <scope>NUCLEOTIDE SEQUENCE [LARGE SCALE GENOMIC DNA]</scope>
    <source>
        <strain evidence="3">LSR1</strain>
    </source>
</reference>
<dbReference type="RefSeq" id="XP_029345328.1">
    <property type="nucleotide sequence ID" value="XM_029489468.1"/>
</dbReference>
<evidence type="ECO:0000256" key="1">
    <source>
        <dbReference type="SAM" id="SignalP"/>
    </source>
</evidence>
<protein>
    <submittedName>
        <fullName evidence="2">Uncharacterized protein</fullName>
    </submittedName>
</protein>